<organism evidence="2 3">
    <name type="scientific">Candidatus Woesebacteria bacterium GW2011_GWA1_38_8</name>
    <dbReference type="NCBI Taxonomy" id="1618547"/>
    <lineage>
        <taxon>Bacteria</taxon>
        <taxon>Candidatus Woeseibacteriota</taxon>
    </lineage>
</organism>
<evidence type="ECO:0000256" key="1">
    <source>
        <dbReference type="ARBA" id="ARBA00022490"/>
    </source>
</evidence>
<dbReference type="InterPro" id="IPR038136">
    <property type="entry name" value="CofD-like_dom_sf"/>
</dbReference>
<comment type="caution">
    <text evidence="2">The sequence shown here is derived from an EMBL/GenBank/DDBJ whole genome shotgun (WGS) entry which is preliminary data.</text>
</comment>
<dbReference type="InterPro" id="IPR010119">
    <property type="entry name" value="Gluconeogen_factor"/>
</dbReference>
<dbReference type="Pfam" id="PF01933">
    <property type="entry name" value="CofD"/>
    <property type="match status" value="1"/>
</dbReference>
<dbReference type="Gene3D" id="3.40.50.10680">
    <property type="entry name" value="CofD-like domains"/>
    <property type="match status" value="1"/>
</dbReference>
<accession>A0A0G0L7B8</accession>
<feature type="non-terminal residue" evidence="2">
    <location>
        <position position="81"/>
    </location>
</feature>
<reference evidence="2 3" key="1">
    <citation type="journal article" date="2015" name="Nature">
        <title>rRNA introns, odd ribosomes, and small enigmatic genomes across a large radiation of phyla.</title>
        <authorList>
            <person name="Brown C.T."/>
            <person name="Hug L.A."/>
            <person name="Thomas B.C."/>
            <person name="Sharon I."/>
            <person name="Castelle C.J."/>
            <person name="Singh A."/>
            <person name="Wilkins M.J."/>
            <person name="Williams K.H."/>
            <person name="Banfield J.F."/>
        </authorList>
    </citation>
    <scope>NUCLEOTIDE SEQUENCE [LARGE SCALE GENOMIC DNA]</scope>
</reference>
<dbReference type="EMBL" id="LBVJ01000017">
    <property type="protein sequence ID" value="KKQ83725.1"/>
    <property type="molecule type" value="Genomic_DNA"/>
</dbReference>
<name>A0A0G0L7B8_9BACT</name>
<dbReference type="SUPFAM" id="SSF142338">
    <property type="entry name" value="CofD-like"/>
    <property type="match status" value="1"/>
</dbReference>
<evidence type="ECO:0000313" key="3">
    <source>
        <dbReference type="Proteomes" id="UP000034710"/>
    </source>
</evidence>
<evidence type="ECO:0008006" key="4">
    <source>
        <dbReference type="Google" id="ProtNLM"/>
    </source>
</evidence>
<dbReference type="PANTHER" id="PTHR30135:SF3">
    <property type="entry name" value="GLUCONEOGENESIS FACTOR-RELATED"/>
    <property type="match status" value="1"/>
</dbReference>
<keyword evidence="1" id="KW-0963">Cytoplasm</keyword>
<dbReference type="InterPro" id="IPR002882">
    <property type="entry name" value="CofD"/>
</dbReference>
<sequence length="81" mass="8800">MDKLNKNGKSLLQTKKIKLVVVGGGTGTFTVLTGLKKHLRLDLSVIVSMMDDGGSNRVIRDEFGLLPTSDIRQCIVALSEE</sequence>
<proteinExistence type="predicted"/>
<evidence type="ECO:0000313" key="2">
    <source>
        <dbReference type="EMBL" id="KKQ83725.1"/>
    </source>
</evidence>
<gene>
    <name evidence="2" type="ORF">UT06_C0017G0001</name>
</gene>
<dbReference type="GO" id="GO:0043743">
    <property type="term" value="F:LPPG:FO 2-phospho-L-lactate transferase activity"/>
    <property type="evidence" value="ECO:0007669"/>
    <property type="project" value="InterPro"/>
</dbReference>
<dbReference type="PANTHER" id="PTHR30135">
    <property type="entry name" value="UNCHARACTERIZED PROTEIN YVCK-RELATED"/>
    <property type="match status" value="1"/>
</dbReference>
<protein>
    <recommendedName>
        <fullName evidence="4">Gluconeogenesis factor</fullName>
    </recommendedName>
</protein>
<dbReference type="Proteomes" id="UP000034710">
    <property type="component" value="Unassembled WGS sequence"/>
</dbReference>
<dbReference type="AlphaFoldDB" id="A0A0G0L7B8"/>